<accession>A0ABR6A586</accession>
<dbReference type="RefSeq" id="WP_182208825.1">
    <property type="nucleotide sequence ID" value="NZ_JACGBJ010000004.1"/>
</dbReference>
<keyword evidence="3" id="KW-1185">Reference proteome</keyword>
<protein>
    <submittedName>
        <fullName evidence="2">Helix-turn-helix domain-containing protein</fullName>
    </submittedName>
</protein>
<reference evidence="2 3" key="1">
    <citation type="submission" date="2020-07" db="EMBL/GenBank/DDBJ databases">
        <authorList>
            <person name="Sun Q."/>
        </authorList>
    </citation>
    <scope>NUCLEOTIDE SEQUENCE [LARGE SCALE GENOMIC DNA]</scope>
    <source>
        <strain evidence="2 3">WYCCWR 11317</strain>
    </source>
</reference>
<evidence type="ECO:0000313" key="3">
    <source>
        <dbReference type="Proteomes" id="UP000539787"/>
    </source>
</evidence>
<dbReference type="Pfam" id="PF12728">
    <property type="entry name" value="HTH_17"/>
    <property type="match status" value="1"/>
</dbReference>
<dbReference type="Proteomes" id="UP000539787">
    <property type="component" value="Unassembled WGS sequence"/>
</dbReference>
<evidence type="ECO:0000313" key="2">
    <source>
        <dbReference type="EMBL" id="MBA5801805.1"/>
    </source>
</evidence>
<gene>
    <name evidence="2" type="ORF">HX902_09150</name>
</gene>
<evidence type="ECO:0000259" key="1">
    <source>
        <dbReference type="Pfam" id="PF12728"/>
    </source>
</evidence>
<organism evidence="2 3">
    <name type="scientific">Rhizobium changzhiense</name>
    <dbReference type="NCBI Taxonomy" id="2692317"/>
    <lineage>
        <taxon>Bacteria</taxon>
        <taxon>Pseudomonadati</taxon>
        <taxon>Pseudomonadota</taxon>
        <taxon>Alphaproteobacteria</taxon>
        <taxon>Hyphomicrobiales</taxon>
        <taxon>Rhizobiaceae</taxon>
        <taxon>Rhizobium/Agrobacterium group</taxon>
        <taxon>Rhizobium</taxon>
    </lineage>
</organism>
<dbReference type="EMBL" id="JACGBJ010000004">
    <property type="protein sequence ID" value="MBA5801805.1"/>
    <property type="molecule type" value="Genomic_DNA"/>
</dbReference>
<feature type="domain" description="Helix-turn-helix" evidence="1">
    <location>
        <begin position="6"/>
        <end position="58"/>
    </location>
</feature>
<dbReference type="SUPFAM" id="SSF46955">
    <property type="entry name" value="Putative DNA-binding domain"/>
    <property type="match status" value="1"/>
</dbReference>
<sequence>MPAMGYLDTQEVCERYRISERTLHRWMRNKSLEFPRPFRFGRRFYFRLIDLDCWAAKQGAEPTPAADTALGMPIVSEVIQDYTSFVQAMRRRRQELGISGMELDARSGMQEGYTSKLENFGRPQGRGIGPVVFPLWIGGLDLGIILVDLPRRPRKADGLTQRPSA</sequence>
<dbReference type="InterPro" id="IPR041657">
    <property type="entry name" value="HTH_17"/>
</dbReference>
<proteinExistence type="predicted"/>
<comment type="caution">
    <text evidence="2">The sequence shown here is derived from an EMBL/GenBank/DDBJ whole genome shotgun (WGS) entry which is preliminary data.</text>
</comment>
<name>A0ABR6A586_9HYPH</name>
<dbReference type="InterPro" id="IPR009061">
    <property type="entry name" value="DNA-bd_dom_put_sf"/>
</dbReference>